<comment type="function">
    <text evidence="2">Antitoxin component of a type II toxin-antitoxin (TA) system.</text>
</comment>
<sequence length="86" mass="9148">MVILVALLIAAIPNHLGEIVSKAEHAHARIVLTRHGRAIAAVISIEDLRELEAAEDEADLTAARAALASSEPRVPHRDVIAEFGLA</sequence>
<evidence type="ECO:0000256" key="1">
    <source>
        <dbReference type="ARBA" id="ARBA00009981"/>
    </source>
</evidence>
<dbReference type="SUPFAM" id="SSF143120">
    <property type="entry name" value="YefM-like"/>
    <property type="match status" value="1"/>
</dbReference>
<proteinExistence type="inferred from homology"/>
<dbReference type="EMBL" id="FLUV01000386">
    <property type="protein sequence ID" value="SBW19119.1"/>
    <property type="molecule type" value="Genomic_DNA"/>
</dbReference>
<reference evidence="4" key="1">
    <citation type="submission" date="2016-02" db="EMBL/GenBank/DDBJ databases">
        <authorList>
            <person name="Wibberg D."/>
        </authorList>
    </citation>
    <scope>NUCLEOTIDE SEQUENCE [LARGE SCALE GENOMIC DNA]</scope>
</reference>
<dbReference type="Proteomes" id="UP000199013">
    <property type="component" value="Unassembled WGS sequence"/>
</dbReference>
<dbReference type="NCBIfam" id="TIGR01552">
    <property type="entry name" value="phd_fam"/>
    <property type="match status" value="1"/>
</dbReference>
<evidence type="ECO:0000313" key="3">
    <source>
        <dbReference type="EMBL" id="SBW19119.1"/>
    </source>
</evidence>
<dbReference type="InterPro" id="IPR006442">
    <property type="entry name" value="Antitoxin_Phd/YefM"/>
</dbReference>
<accession>A0A1C3NUL3</accession>
<dbReference type="AlphaFoldDB" id="A0A1C3NUL3"/>
<organism evidence="3 4">
    <name type="scientific">Candidatus Protofrankia californiensis</name>
    <dbReference type="NCBI Taxonomy" id="1839754"/>
    <lineage>
        <taxon>Bacteria</taxon>
        <taxon>Bacillati</taxon>
        <taxon>Actinomycetota</taxon>
        <taxon>Actinomycetes</taxon>
        <taxon>Frankiales</taxon>
        <taxon>Frankiaceae</taxon>
        <taxon>Protofrankia</taxon>
    </lineage>
</organism>
<gene>
    <name evidence="3" type="ORF">FDG2_0962</name>
</gene>
<dbReference type="InterPro" id="IPR036165">
    <property type="entry name" value="YefM-like_sf"/>
</dbReference>
<name>A0A1C3NUL3_9ACTN</name>
<evidence type="ECO:0000256" key="2">
    <source>
        <dbReference type="RuleBase" id="RU362080"/>
    </source>
</evidence>
<dbReference type="Gene3D" id="3.40.1620.10">
    <property type="entry name" value="YefM-like domain"/>
    <property type="match status" value="1"/>
</dbReference>
<keyword evidence="4" id="KW-1185">Reference proteome</keyword>
<evidence type="ECO:0000313" key="4">
    <source>
        <dbReference type="Proteomes" id="UP000199013"/>
    </source>
</evidence>
<dbReference type="Pfam" id="PF02604">
    <property type="entry name" value="PhdYeFM_antitox"/>
    <property type="match status" value="1"/>
</dbReference>
<comment type="similarity">
    <text evidence="1 2">Belongs to the phD/YefM antitoxin family.</text>
</comment>
<protein>
    <recommendedName>
        <fullName evidence="2">Antitoxin</fullName>
    </recommendedName>
</protein>